<proteinExistence type="predicted"/>
<dbReference type="EMBL" id="BGPR01000051">
    <property type="protein sequence ID" value="GBL86910.1"/>
    <property type="molecule type" value="Genomic_DNA"/>
</dbReference>
<organism evidence="1 2">
    <name type="scientific">Araneus ventricosus</name>
    <name type="common">Orbweaver spider</name>
    <name type="synonym">Epeira ventricosa</name>
    <dbReference type="NCBI Taxonomy" id="182803"/>
    <lineage>
        <taxon>Eukaryota</taxon>
        <taxon>Metazoa</taxon>
        <taxon>Ecdysozoa</taxon>
        <taxon>Arthropoda</taxon>
        <taxon>Chelicerata</taxon>
        <taxon>Arachnida</taxon>
        <taxon>Araneae</taxon>
        <taxon>Araneomorphae</taxon>
        <taxon>Entelegynae</taxon>
        <taxon>Araneoidea</taxon>
        <taxon>Araneidae</taxon>
        <taxon>Araneus</taxon>
    </lineage>
</organism>
<accession>A0A4Y2B3Y7</accession>
<name>A0A4Y2B3Y7_ARAVE</name>
<sequence>MGKDSRQCLWKSFGMRTLFLQIRTFWFEAGSCGMTNYTRTRPNANCKSRCVTEKPTEVFARVEPKQHRPLQRTSCLKTVPNCSASIEDRRVLGLLYVKSY</sequence>
<gene>
    <name evidence="1" type="ORF">AVEN_218656_1</name>
</gene>
<protein>
    <submittedName>
        <fullName evidence="1">Uncharacterized protein</fullName>
    </submittedName>
</protein>
<evidence type="ECO:0000313" key="2">
    <source>
        <dbReference type="Proteomes" id="UP000499080"/>
    </source>
</evidence>
<reference evidence="1 2" key="1">
    <citation type="journal article" date="2019" name="Sci. Rep.">
        <title>Orb-weaving spider Araneus ventricosus genome elucidates the spidroin gene catalogue.</title>
        <authorList>
            <person name="Kono N."/>
            <person name="Nakamura H."/>
            <person name="Ohtoshi R."/>
            <person name="Moran D.A.P."/>
            <person name="Shinohara A."/>
            <person name="Yoshida Y."/>
            <person name="Fujiwara M."/>
            <person name="Mori M."/>
            <person name="Tomita M."/>
            <person name="Arakawa K."/>
        </authorList>
    </citation>
    <scope>NUCLEOTIDE SEQUENCE [LARGE SCALE GENOMIC DNA]</scope>
</reference>
<comment type="caution">
    <text evidence="1">The sequence shown here is derived from an EMBL/GenBank/DDBJ whole genome shotgun (WGS) entry which is preliminary data.</text>
</comment>
<dbReference type="Proteomes" id="UP000499080">
    <property type="component" value="Unassembled WGS sequence"/>
</dbReference>
<dbReference type="AlphaFoldDB" id="A0A4Y2B3Y7"/>
<keyword evidence="2" id="KW-1185">Reference proteome</keyword>
<evidence type="ECO:0000313" key="1">
    <source>
        <dbReference type="EMBL" id="GBL86910.1"/>
    </source>
</evidence>